<dbReference type="AlphaFoldDB" id="A0A0F8VT99"/>
<gene>
    <name evidence="1" type="ORF">LCGC14_3154220</name>
</gene>
<evidence type="ECO:0000313" key="1">
    <source>
        <dbReference type="EMBL" id="KKK47532.1"/>
    </source>
</evidence>
<name>A0A0F8VT99_9ZZZZ</name>
<reference evidence="1" key="1">
    <citation type="journal article" date="2015" name="Nature">
        <title>Complex archaea that bridge the gap between prokaryotes and eukaryotes.</title>
        <authorList>
            <person name="Spang A."/>
            <person name="Saw J.H."/>
            <person name="Jorgensen S.L."/>
            <person name="Zaremba-Niedzwiedzka K."/>
            <person name="Martijn J."/>
            <person name="Lind A.E."/>
            <person name="van Eijk R."/>
            <person name="Schleper C."/>
            <person name="Guy L."/>
            <person name="Ettema T.J."/>
        </authorList>
    </citation>
    <scope>NUCLEOTIDE SEQUENCE</scope>
</reference>
<sequence>MHEQEQHAMSPPHVSFSATIAHWMAIFG</sequence>
<comment type="caution">
    <text evidence="1">The sequence shown here is derived from an EMBL/GenBank/DDBJ whole genome shotgun (WGS) entry which is preliminary data.</text>
</comment>
<proteinExistence type="predicted"/>
<accession>A0A0F8VT99</accession>
<feature type="non-terminal residue" evidence="1">
    <location>
        <position position="28"/>
    </location>
</feature>
<organism evidence="1">
    <name type="scientific">marine sediment metagenome</name>
    <dbReference type="NCBI Taxonomy" id="412755"/>
    <lineage>
        <taxon>unclassified sequences</taxon>
        <taxon>metagenomes</taxon>
        <taxon>ecological metagenomes</taxon>
    </lineage>
</organism>
<protein>
    <submittedName>
        <fullName evidence="1">Uncharacterized protein</fullName>
    </submittedName>
</protein>
<dbReference type="EMBL" id="LAZR01069532">
    <property type="protein sequence ID" value="KKK47532.1"/>
    <property type="molecule type" value="Genomic_DNA"/>
</dbReference>